<dbReference type="RefSeq" id="WP_146890634.1">
    <property type="nucleotide sequence ID" value="NZ_BJXB01000040.1"/>
</dbReference>
<name>A0A511NAR2_DEIC1</name>
<dbReference type="InterPro" id="IPR029058">
    <property type="entry name" value="AB_hydrolase_fold"/>
</dbReference>
<dbReference type="Pfam" id="PF03403">
    <property type="entry name" value="PAF-AH_p_II"/>
    <property type="match status" value="1"/>
</dbReference>
<dbReference type="PANTHER" id="PTHR10272">
    <property type="entry name" value="PLATELET-ACTIVATING FACTOR ACETYLHYDROLASE"/>
    <property type="match status" value="1"/>
</dbReference>
<accession>A0A511NAR2</accession>
<evidence type="ECO:0008006" key="6">
    <source>
        <dbReference type="Google" id="ProtNLM"/>
    </source>
</evidence>
<organism evidence="4 5">
    <name type="scientific">Deinococcus cellulosilyticus (strain DSM 18568 / NBRC 106333 / KACC 11606 / 5516J-15)</name>
    <dbReference type="NCBI Taxonomy" id="1223518"/>
    <lineage>
        <taxon>Bacteria</taxon>
        <taxon>Thermotogati</taxon>
        <taxon>Deinococcota</taxon>
        <taxon>Deinococci</taxon>
        <taxon>Deinococcales</taxon>
        <taxon>Deinococcaceae</taxon>
        <taxon>Deinococcus</taxon>
    </lineage>
</organism>
<keyword evidence="2" id="KW-0442">Lipid degradation</keyword>
<dbReference type="GO" id="GO:0003847">
    <property type="term" value="F:1-alkyl-2-acetylglycerophosphocholine esterase activity"/>
    <property type="evidence" value="ECO:0007669"/>
    <property type="project" value="TreeGrafter"/>
</dbReference>
<gene>
    <name evidence="4" type="ORF">DC3_53020</name>
</gene>
<comment type="caution">
    <text evidence="4">The sequence shown here is derived from an EMBL/GenBank/DDBJ whole genome shotgun (WGS) entry which is preliminary data.</text>
</comment>
<dbReference type="AlphaFoldDB" id="A0A511NAR2"/>
<dbReference type="EMBL" id="BJXB01000040">
    <property type="protein sequence ID" value="GEM49667.1"/>
    <property type="molecule type" value="Genomic_DNA"/>
</dbReference>
<evidence type="ECO:0000313" key="4">
    <source>
        <dbReference type="EMBL" id="GEM49667.1"/>
    </source>
</evidence>
<dbReference type="SUPFAM" id="SSF53474">
    <property type="entry name" value="alpha/beta-Hydrolases"/>
    <property type="match status" value="1"/>
</dbReference>
<proteinExistence type="predicted"/>
<evidence type="ECO:0000313" key="5">
    <source>
        <dbReference type="Proteomes" id="UP000321306"/>
    </source>
</evidence>
<dbReference type="GO" id="GO:0016042">
    <property type="term" value="P:lipid catabolic process"/>
    <property type="evidence" value="ECO:0007669"/>
    <property type="project" value="UniProtKB-KW"/>
</dbReference>
<evidence type="ECO:0000256" key="3">
    <source>
        <dbReference type="ARBA" id="ARBA00023098"/>
    </source>
</evidence>
<sequence>MNTRTETATRQNRIDLVRPDAPELAAPGPFSVGVQTLHWTDPRRADVLNSITELVFAPRPLTLEVWYPAELHAGQQKGTQYHTVIRDGKTPTTLHGQAVRNARPLTEQGPYPLVVLSHGYPGNRYLMAHLGENLASKGYVVVSIDHTDSTYSDLSGFNSTLYNRPLDQQFVLQEINDLKDQPGLFSGLVDTDRKALIGYSMGGYGVLNSIGAGFSDAAVVSPEGPPLGLLQERAHSNPEYHRAIDPRIRAAVAVAPWGMNYGLWQPEAFADVKVPVFLMGGSRDEVAGYETGVKAVFHCLTGTERHLLTFEEANHNVAAPIPAPFEAEADPIDFKHYADPVWDTVRMNNIMQHFVTAFLGLHLKGETAMVAYLQDENGLKGFTSNGRAGLKLEQSGRTPAE</sequence>
<reference evidence="4 5" key="1">
    <citation type="submission" date="2019-07" db="EMBL/GenBank/DDBJ databases">
        <title>Whole genome shotgun sequence of Deinococcus cellulosilyticus NBRC 106333.</title>
        <authorList>
            <person name="Hosoyama A."/>
            <person name="Uohara A."/>
            <person name="Ohji S."/>
            <person name="Ichikawa N."/>
        </authorList>
    </citation>
    <scope>NUCLEOTIDE SEQUENCE [LARGE SCALE GENOMIC DNA]</scope>
    <source>
        <strain evidence="4 5">NBRC 106333</strain>
    </source>
</reference>
<dbReference type="Proteomes" id="UP000321306">
    <property type="component" value="Unassembled WGS sequence"/>
</dbReference>
<dbReference type="Gene3D" id="3.40.50.1820">
    <property type="entry name" value="alpha/beta hydrolase"/>
    <property type="match status" value="1"/>
</dbReference>
<dbReference type="PANTHER" id="PTHR10272:SF0">
    <property type="entry name" value="PLATELET-ACTIVATING FACTOR ACETYLHYDROLASE"/>
    <property type="match status" value="1"/>
</dbReference>
<protein>
    <recommendedName>
        <fullName evidence="6">Dienelactone hydrolase</fullName>
    </recommendedName>
</protein>
<evidence type="ECO:0000256" key="1">
    <source>
        <dbReference type="ARBA" id="ARBA00022801"/>
    </source>
</evidence>
<keyword evidence="5" id="KW-1185">Reference proteome</keyword>
<evidence type="ECO:0000256" key="2">
    <source>
        <dbReference type="ARBA" id="ARBA00022963"/>
    </source>
</evidence>
<dbReference type="OrthoDB" id="9814760at2"/>
<keyword evidence="3" id="KW-0443">Lipid metabolism</keyword>
<keyword evidence="1" id="KW-0378">Hydrolase</keyword>